<keyword evidence="2 7" id="KW-0812">Transmembrane</keyword>
<evidence type="ECO:0000256" key="2">
    <source>
        <dbReference type="ARBA" id="ARBA00022692"/>
    </source>
</evidence>
<dbReference type="Gene3D" id="3.40.50.300">
    <property type="entry name" value="P-loop containing nucleotide triphosphate hydrolases"/>
    <property type="match status" value="1"/>
</dbReference>
<dbReference type="InterPro" id="IPR036640">
    <property type="entry name" value="ABC1_TM_sf"/>
</dbReference>
<evidence type="ECO:0000256" key="4">
    <source>
        <dbReference type="ARBA" id="ARBA00022840"/>
    </source>
</evidence>
<dbReference type="SUPFAM" id="SSF52540">
    <property type="entry name" value="P-loop containing nucleoside triphosphate hydrolases"/>
    <property type="match status" value="1"/>
</dbReference>
<protein>
    <submittedName>
        <fullName evidence="10">ATP-binding cassette, subfamily C/ATP-binding cassette, subfamily C, PrsD/ATP-binding cassette, subfamily C, EexD</fullName>
    </submittedName>
</protein>
<dbReference type="SMART" id="SM00382">
    <property type="entry name" value="AAA"/>
    <property type="match status" value="1"/>
</dbReference>
<evidence type="ECO:0000313" key="11">
    <source>
        <dbReference type="Proteomes" id="UP000199650"/>
    </source>
</evidence>
<sequence length="580" mass="63393">MSEQFSVKSKKNPYKKELSRLRRAFLTVGLFSAAINLLMLTGPLYMLQVYDRVLSSGSVATLQGLFVIVVILYAFLGVYEFLRARLLSRASYRMDQAVGADAFGFWLRSGFVDNKEHYNPVQDLAVIRAFLASPAILGLFDLPWIPIFLAVVFFIHPWLGWLTVGGAIIVIIAAIINRFASRDPIKNAGNSEGVERSFVERTRRNAEAVLALGMLDKVTDRWSGLHQNSLGHYQTGGDRSEIVAAFSKSFRLLLQSTLLTVGAYLALAQEISAGMIIATSIVAGRALAPVDQVIAHWRTIGRAGDAHRRLKDAMDYIPDPQSGFDLPEPKGHLVVKNVTKLTPKNSLVSDRPRILERISFELEPGDGLGVVGSSAAGKSSLARLLVGLWQPDHGEVRLDGATLNQWHNEDLGGHIGYLPQRVEMLPGTIAENIARFDPDARDEDVIEAAQIAGVHDMILKMPQGYTTYVGTTEQPLSGGQTQRLGLARALYGSPRLLVLDEPNSNLDAKGDEALASAVIGMRKKGCTVLVMAHRPSVIQAVNKILILHEGKVGRFGLKEDVLQHATPQRPTAAPSSVFEV</sequence>
<dbReference type="PROSITE" id="PS50929">
    <property type="entry name" value="ABC_TM1F"/>
    <property type="match status" value="1"/>
</dbReference>
<dbReference type="EMBL" id="FOJB01000003">
    <property type="protein sequence ID" value="SEW37568.1"/>
    <property type="molecule type" value="Genomic_DNA"/>
</dbReference>
<proteinExistence type="predicted"/>
<dbReference type="PANTHER" id="PTHR43394">
    <property type="entry name" value="ATP-DEPENDENT PERMEASE MDL1, MITOCHONDRIAL"/>
    <property type="match status" value="1"/>
</dbReference>
<organism evidence="10 11">
    <name type="scientific">Aliiroseovarius sediminilitoris</name>
    <dbReference type="NCBI Taxonomy" id="1173584"/>
    <lineage>
        <taxon>Bacteria</taxon>
        <taxon>Pseudomonadati</taxon>
        <taxon>Pseudomonadota</taxon>
        <taxon>Alphaproteobacteria</taxon>
        <taxon>Rhodobacterales</taxon>
        <taxon>Paracoccaceae</taxon>
        <taxon>Aliiroseovarius</taxon>
    </lineage>
</organism>
<evidence type="ECO:0000256" key="5">
    <source>
        <dbReference type="ARBA" id="ARBA00022989"/>
    </source>
</evidence>
<feature type="transmembrane region" description="Helical" evidence="7">
    <location>
        <begin position="135"/>
        <end position="155"/>
    </location>
</feature>
<keyword evidence="3" id="KW-0547">Nucleotide-binding</keyword>
<dbReference type="GO" id="GO:0015421">
    <property type="term" value="F:ABC-type oligopeptide transporter activity"/>
    <property type="evidence" value="ECO:0007669"/>
    <property type="project" value="TreeGrafter"/>
</dbReference>
<dbReference type="Pfam" id="PF00664">
    <property type="entry name" value="ABC_membrane"/>
    <property type="match status" value="1"/>
</dbReference>
<dbReference type="GO" id="GO:0030256">
    <property type="term" value="C:type I protein secretion system complex"/>
    <property type="evidence" value="ECO:0007669"/>
    <property type="project" value="InterPro"/>
</dbReference>
<dbReference type="OrthoDB" id="9808328at2"/>
<evidence type="ECO:0000259" key="9">
    <source>
        <dbReference type="PROSITE" id="PS50929"/>
    </source>
</evidence>
<dbReference type="GO" id="GO:0030253">
    <property type="term" value="P:protein secretion by the type I secretion system"/>
    <property type="evidence" value="ECO:0007669"/>
    <property type="project" value="InterPro"/>
</dbReference>
<feature type="domain" description="ABC transporter" evidence="8">
    <location>
        <begin position="333"/>
        <end position="574"/>
    </location>
</feature>
<dbReference type="GO" id="GO:0016887">
    <property type="term" value="F:ATP hydrolysis activity"/>
    <property type="evidence" value="ECO:0007669"/>
    <property type="project" value="InterPro"/>
</dbReference>
<dbReference type="InterPro" id="IPR003593">
    <property type="entry name" value="AAA+_ATPase"/>
</dbReference>
<dbReference type="SUPFAM" id="SSF90123">
    <property type="entry name" value="ABC transporter transmembrane region"/>
    <property type="match status" value="1"/>
</dbReference>
<feature type="transmembrane region" description="Helical" evidence="7">
    <location>
        <begin position="161"/>
        <end position="180"/>
    </location>
</feature>
<dbReference type="Pfam" id="PF00005">
    <property type="entry name" value="ABC_tran"/>
    <property type="match status" value="1"/>
</dbReference>
<feature type="transmembrane region" description="Helical" evidence="7">
    <location>
        <begin position="21"/>
        <end position="40"/>
    </location>
</feature>
<keyword evidence="5 7" id="KW-1133">Transmembrane helix</keyword>
<dbReference type="InterPro" id="IPR039421">
    <property type="entry name" value="Type_1_exporter"/>
</dbReference>
<evidence type="ECO:0000256" key="6">
    <source>
        <dbReference type="ARBA" id="ARBA00023136"/>
    </source>
</evidence>
<evidence type="ECO:0000256" key="7">
    <source>
        <dbReference type="SAM" id="Phobius"/>
    </source>
</evidence>
<accession>A0A1I0RAB0</accession>
<dbReference type="PANTHER" id="PTHR43394:SF1">
    <property type="entry name" value="ATP-BINDING CASSETTE SUB-FAMILY B MEMBER 10, MITOCHONDRIAL"/>
    <property type="match status" value="1"/>
</dbReference>
<name>A0A1I0RAB0_9RHOB</name>
<evidence type="ECO:0000256" key="3">
    <source>
        <dbReference type="ARBA" id="ARBA00022741"/>
    </source>
</evidence>
<reference evidence="10 11" key="1">
    <citation type="submission" date="2016-10" db="EMBL/GenBank/DDBJ databases">
        <authorList>
            <person name="de Groot N.N."/>
        </authorList>
    </citation>
    <scope>NUCLEOTIDE SEQUENCE [LARGE SCALE GENOMIC DNA]</scope>
    <source>
        <strain evidence="10 11">DSM 29439</strain>
    </source>
</reference>
<dbReference type="AlphaFoldDB" id="A0A1I0RAB0"/>
<dbReference type="GO" id="GO:0005886">
    <property type="term" value="C:plasma membrane"/>
    <property type="evidence" value="ECO:0007669"/>
    <property type="project" value="UniProtKB-SubCell"/>
</dbReference>
<dbReference type="PROSITE" id="PS50893">
    <property type="entry name" value="ABC_TRANSPORTER_2"/>
    <property type="match status" value="1"/>
</dbReference>
<feature type="domain" description="ABC transmembrane type-1" evidence="9">
    <location>
        <begin position="26"/>
        <end position="302"/>
    </location>
</feature>
<evidence type="ECO:0000313" key="10">
    <source>
        <dbReference type="EMBL" id="SEW37568.1"/>
    </source>
</evidence>
<dbReference type="STRING" id="1173584.SAMN05444851_3295"/>
<dbReference type="Gene3D" id="1.20.1560.10">
    <property type="entry name" value="ABC transporter type 1, transmembrane domain"/>
    <property type="match status" value="1"/>
</dbReference>
<keyword evidence="6 7" id="KW-0472">Membrane</keyword>
<dbReference type="InterPro" id="IPR027417">
    <property type="entry name" value="P-loop_NTPase"/>
</dbReference>
<dbReference type="NCBIfam" id="TIGR01842">
    <property type="entry name" value="type_I_sec_PrtD"/>
    <property type="match status" value="1"/>
</dbReference>
<dbReference type="InterPro" id="IPR003439">
    <property type="entry name" value="ABC_transporter-like_ATP-bd"/>
</dbReference>
<feature type="transmembrane region" description="Helical" evidence="7">
    <location>
        <begin position="60"/>
        <end position="82"/>
    </location>
</feature>
<gene>
    <name evidence="10" type="ORF">SAMN05444851_3295</name>
</gene>
<evidence type="ECO:0000259" key="8">
    <source>
        <dbReference type="PROSITE" id="PS50893"/>
    </source>
</evidence>
<keyword evidence="4 10" id="KW-0067">ATP-binding</keyword>
<dbReference type="Proteomes" id="UP000199650">
    <property type="component" value="Unassembled WGS sequence"/>
</dbReference>
<comment type="subcellular location">
    <subcellularLocation>
        <location evidence="1">Cell membrane</location>
        <topology evidence="1">Multi-pass membrane protein</topology>
    </subcellularLocation>
</comment>
<dbReference type="InterPro" id="IPR010128">
    <property type="entry name" value="ATPase_T1SS_PrtD-like"/>
</dbReference>
<dbReference type="InterPro" id="IPR011527">
    <property type="entry name" value="ABC1_TM_dom"/>
</dbReference>
<evidence type="ECO:0000256" key="1">
    <source>
        <dbReference type="ARBA" id="ARBA00004651"/>
    </source>
</evidence>
<keyword evidence="11" id="KW-1185">Reference proteome</keyword>
<dbReference type="GO" id="GO:0005524">
    <property type="term" value="F:ATP binding"/>
    <property type="evidence" value="ECO:0007669"/>
    <property type="project" value="UniProtKB-KW"/>
</dbReference>